<dbReference type="GO" id="GO:0043022">
    <property type="term" value="F:ribosome binding"/>
    <property type="evidence" value="ECO:0007669"/>
    <property type="project" value="TreeGrafter"/>
</dbReference>
<dbReference type="GO" id="GO:0003924">
    <property type="term" value="F:GTPase activity"/>
    <property type="evidence" value="ECO:0007669"/>
    <property type="project" value="InterPro"/>
</dbReference>
<dbReference type="AlphaFoldDB" id="A0AAD5N701"/>
<dbReference type="Proteomes" id="UP001196413">
    <property type="component" value="Unassembled WGS sequence"/>
</dbReference>
<dbReference type="PRINTS" id="PR00315">
    <property type="entry name" value="ELONGATNFCT"/>
</dbReference>
<name>A0AAD5N701_PARTN</name>
<evidence type="ECO:0000259" key="1">
    <source>
        <dbReference type="Pfam" id="PF00009"/>
    </source>
</evidence>
<reference evidence="2" key="1">
    <citation type="submission" date="2021-06" db="EMBL/GenBank/DDBJ databases">
        <title>Parelaphostrongylus tenuis whole genome reference sequence.</title>
        <authorList>
            <person name="Garwood T.J."/>
            <person name="Larsen P.A."/>
            <person name="Fountain-Jones N.M."/>
            <person name="Garbe J.R."/>
            <person name="Macchietto M.G."/>
            <person name="Kania S.A."/>
            <person name="Gerhold R.W."/>
            <person name="Richards J.E."/>
            <person name="Wolf T.M."/>
        </authorList>
    </citation>
    <scope>NUCLEOTIDE SEQUENCE</scope>
    <source>
        <strain evidence="2">MNPRO001-30</strain>
        <tissue evidence="2">Meninges</tissue>
    </source>
</reference>
<proteinExistence type="predicted"/>
<dbReference type="GO" id="GO:0003746">
    <property type="term" value="F:translation elongation factor activity"/>
    <property type="evidence" value="ECO:0007669"/>
    <property type="project" value="UniProtKB-KW"/>
</dbReference>
<keyword evidence="2" id="KW-0648">Protein biosynthesis</keyword>
<sequence length="131" mass="14645">MASLTNMLVEAMGTKPPEEIRNVCLIAHVDHGKTSFADSLLSTNAIISARMAGKLRFMDSREDEQTRGITMKTSGMSLLYGPMLVNLMDSPGHVDFSLKSVRLYYFRISPCYSLMWSKACALKPKLCYANR</sequence>
<accession>A0AAD5N701</accession>
<comment type="caution">
    <text evidence="2">The sequence shown here is derived from an EMBL/GenBank/DDBJ whole genome shotgun (WGS) entry which is preliminary data.</text>
</comment>
<dbReference type="PANTHER" id="PTHR42908:SF3">
    <property type="entry name" value="ELONGATION FACTOR-LIKE GTPASE 1"/>
    <property type="match status" value="1"/>
</dbReference>
<feature type="domain" description="Tr-type G" evidence="1">
    <location>
        <begin position="18"/>
        <end position="98"/>
    </location>
</feature>
<keyword evidence="3" id="KW-1185">Reference proteome</keyword>
<organism evidence="2 3">
    <name type="scientific">Parelaphostrongylus tenuis</name>
    <name type="common">Meningeal worm</name>
    <dbReference type="NCBI Taxonomy" id="148309"/>
    <lineage>
        <taxon>Eukaryota</taxon>
        <taxon>Metazoa</taxon>
        <taxon>Ecdysozoa</taxon>
        <taxon>Nematoda</taxon>
        <taxon>Chromadorea</taxon>
        <taxon>Rhabditida</taxon>
        <taxon>Rhabditina</taxon>
        <taxon>Rhabditomorpha</taxon>
        <taxon>Strongyloidea</taxon>
        <taxon>Metastrongylidae</taxon>
        <taxon>Parelaphostrongylus</taxon>
    </lineage>
</organism>
<dbReference type="SUPFAM" id="SSF52540">
    <property type="entry name" value="P-loop containing nucleoside triphosphate hydrolases"/>
    <property type="match status" value="1"/>
</dbReference>
<dbReference type="GO" id="GO:0005525">
    <property type="term" value="F:GTP binding"/>
    <property type="evidence" value="ECO:0007669"/>
    <property type="project" value="InterPro"/>
</dbReference>
<dbReference type="GO" id="GO:0005829">
    <property type="term" value="C:cytosol"/>
    <property type="evidence" value="ECO:0007669"/>
    <property type="project" value="TreeGrafter"/>
</dbReference>
<dbReference type="EMBL" id="JAHQIW010004206">
    <property type="protein sequence ID" value="KAJ1361444.1"/>
    <property type="molecule type" value="Genomic_DNA"/>
</dbReference>
<evidence type="ECO:0000313" key="2">
    <source>
        <dbReference type="EMBL" id="KAJ1361444.1"/>
    </source>
</evidence>
<dbReference type="Gene3D" id="3.40.50.300">
    <property type="entry name" value="P-loop containing nucleotide triphosphate hydrolases"/>
    <property type="match status" value="1"/>
</dbReference>
<dbReference type="PANTHER" id="PTHR42908">
    <property type="entry name" value="TRANSLATION ELONGATION FACTOR-RELATED"/>
    <property type="match status" value="1"/>
</dbReference>
<dbReference type="GO" id="GO:0042256">
    <property type="term" value="P:cytosolic ribosome assembly"/>
    <property type="evidence" value="ECO:0007669"/>
    <property type="project" value="TreeGrafter"/>
</dbReference>
<dbReference type="InterPro" id="IPR027417">
    <property type="entry name" value="P-loop_NTPase"/>
</dbReference>
<evidence type="ECO:0000313" key="3">
    <source>
        <dbReference type="Proteomes" id="UP001196413"/>
    </source>
</evidence>
<protein>
    <submittedName>
        <fullName evidence="2">Elongation factor-like GTPase 1</fullName>
    </submittedName>
</protein>
<gene>
    <name evidence="2" type="primary">EFL1</name>
    <name evidence="2" type="ORF">KIN20_020691</name>
</gene>
<dbReference type="GO" id="GO:1990904">
    <property type="term" value="C:ribonucleoprotein complex"/>
    <property type="evidence" value="ECO:0007669"/>
    <property type="project" value="TreeGrafter"/>
</dbReference>
<dbReference type="Pfam" id="PF00009">
    <property type="entry name" value="GTP_EFTU"/>
    <property type="match status" value="1"/>
</dbReference>
<keyword evidence="2" id="KW-0251">Elongation factor</keyword>
<dbReference type="InterPro" id="IPR000795">
    <property type="entry name" value="T_Tr_GTP-bd_dom"/>
</dbReference>